<reference evidence="3" key="1">
    <citation type="journal article" date="2020" name="bioRxiv">
        <title>Comparative genomics of Chlamydomonas.</title>
        <authorList>
            <person name="Craig R.J."/>
            <person name="Hasan A.R."/>
            <person name="Ness R.W."/>
            <person name="Keightley P.D."/>
        </authorList>
    </citation>
    <scope>NUCLEOTIDE SEQUENCE</scope>
    <source>
        <strain evidence="3">CCAP 11/173</strain>
    </source>
</reference>
<dbReference type="GO" id="GO:0034727">
    <property type="term" value="P:piecemeal microautophagy of the nucleus"/>
    <property type="evidence" value="ECO:0007669"/>
    <property type="project" value="TreeGrafter"/>
</dbReference>
<dbReference type="AlphaFoldDB" id="A0A835WR05"/>
<dbReference type="InterPro" id="IPR036570">
    <property type="entry name" value="HORMA_dom_sf"/>
</dbReference>
<name>A0A835WR05_9CHLO</name>
<dbReference type="Proteomes" id="UP000613740">
    <property type="component" value="Unassembled WGS sequence"/>
</dbReference>
<feature type="domain" description="Autophagy-related protein 13 N-terminal" evidence="2">
    <location>
        <begin position="13"/>
        <end position="219"/>
    </location>
</feature>
<dbReference type="EMBL" id="JAEHOD010000007">
    <property type="protein sequence ID" value="KAG2451758.1"/>
    <property type="molecule type" value="Genomic_DNA"/>
</dbReference>
<proteinExistence type="predicted"/>
<dbReference type="Pfam" id="PF10033">
    <property type="entry name" value="ATG13"/>
    <property type="match status" value="1"/>
</dbReference>
<comment type="caution">
    <text evidence="3">The sequence shown here is derived from an EMBL/GenBank/DDBJ whole genome shotgun (WGS) entry which is preliminary data.</text>
</comment>
<dbReference type="GO" id="GO:0005829">
    <property type="term" value="C:cytosol"/>
    <property type="evidence" value="ECO:0007669"/>
    <property type="project" value="TreeGrafter"/>
</dbReference>
<dbReference type="OrthoDB" id="70161at2759"/>
<evidence type="ECO:0000313" key="4">
    <source>
        <dbReference type="Proteomes" id="UP000613740"/>
    </source>
</evidence>
<dbReference type="GO" id="GO:1990316">
    <property type="term" value="C:Atg1/ULK1 kinase complex"/>
    <property type="evidence" value="ECO:0007669"/>
    <property type="project" value="InterPro"/>
</dbReference>
<protein>
    <recommendedName>
        <fullName evidence="2">Autophagy-related protein 13 N-terminal domain-containing protein</fullName>
    </recommendedName>
</protein>
<keyword evidence="4" id="KW-1185">Reference proteome</keyword>
<dbReference type="PANTHER" id="PTHR13430:SF4">
    <property type="entry name" value="AUTOPHAGY-RELATED PROTEIN 13"/>
    <property type="match status" value="1"/>
</dbReference>
<organism evidence="3 4">
    <name type="scientific">Chlamydomonas schloesseri</name>
    <dbReference type="NCBI Taxonomy" id="2026947"/>
    <lineage>
        <taxon>Eukaryota</taxon>
        <taxon>Viridiplantae</taxon>
        <taxon>Chlorophyta</taxon>
        <taxon>core chlorophytes</taxon>
        <taxon>Chlorophyceae</taxon>
        <taxon>CS clade</taxon>
        <taxon>Chlamydomonadales</taxon>
        <taxon>Chlamydomonadaceae</taxon>
        <taxon>Chlamydomonas</taxon>
    </lineage>
</organism>
<evidence type="ECO:0000313" key="3">
    <source>
        <dbReference type="EMBL" id="KAG2451758.1"/>
    </source>
</evidence>
<keyword evidence="1" id="KW-0072">Autophagy</keyword>
<dbReference type="GO" id="GO:0000407">
    <property type="term" value="C:phagophore assembly site"/>
    <property type="evidence" value="ECO:0007669"/>
    <property type="project" value="TreeGrafter"/>
</dbReference>
<dbReference type="GO" id="GO:0000423">
    <property type="term" value="P:mitophagy"/>
    <property type="evidence" value="ECO:0007669"/>
    <property type="project" value="TreeGrafter"/>
</dbReference>
<dbReference type="InterPro" id="IPR040182">
    <property type="entry name" value="ATG13"/>
</dbReference>
<dbReference type="InterPro" id="IPR018731">
    <property type="entry name" value="Atg13_N"/>
</dbReference>
<accession>A0A835WR05</accession>
<dbReference type="Gene3D" id="3.30.900.10">
    <property type="entry name" value="HORMA domain"/>
    <property type="match status" value="1"/>
</dbReference>
<evidence type="ECO:0000259" key="2">
    <source>
        <dbReference type="Pfam" id="PF10033"/>
    </source>
</evidence>
<dbReference type="GO" id="GO:0034497">
    <property type="term" value="P:protein localization to phagophore assembly site"/>
    <property type="evidence" value="ECO:0007669"/>
    <property type="project" value="TreeGrafter"/>
</dbReference>
<evidence type="ECO:0000256" key="1">
    <source>
        <dbReference type="ARBA" id="ARBA00023006"/>
    </source>
</evidence>
<gene>
    <name evidence="3" type="ORF">HYH02_003537</name>
</gene>
<dbReference type="PANTHER" id="PTHR13430">
    <property type="match status" value="1"/>
</dbReference>
<sequence length="239" mass="25291">MADRLTIEHYVGEAFVKCGHIILGSRVLSAAGTPAQQRPARDKRAGRWFLLELDEVDRDVGREVEAWRKDISNPLVVEVYLTQQAAASVAAAAAAAGTRAGSAAGSSPDGGAGALESLAAAGTDVLLERWTLEFVRGPPLGSGSSMSGGGGGSSSGSSGTRTYLDEASVYKRLILLVRSLYSYSRILPAYKLFRAAKRNASSEQAQQPPPPIACRVARSLPRQMQVRASWGTPHVQGRV</sequence>